<dbReference type="NCBIfam" id="NF007111">
    <property type="entry name" value="PRK09560.1"/>
    <property type="match status" value="1"/>
</dbReference>
<feature type="transmembrane region" description="Helical" evidence="6">
    <location>
        <begin position="166"/>
        <end position="186"/>
    </location>
</feature>
<evidence type="ECO:0000313" key="7">
    <source>
        <dbReference type="EMBL" id="GGN41115.1"/>
    </source>
</evidence>
<reference evidence="8" key="1">
    <citation type="journal article" date="2019" name="Int. J. Syst. Evol. Microbiol.">
        <title>The Global Catalogue of Microorganisms (GCM) 10K type strain sequencing project: providing services to taxonomists for standard genome sequencing and annotation.</title>
        <authorList>
            <consortium name="The Broad Institute Genomics Platform"/>
            <consortium name="The Broad Institute Genome Sequencing Center for Infectious Disease"/>
            <person name="Wu L."/>
            <person name="Ma J."/>
        </authorList>
    </citation>
    <scope>NUCLEOTIDE SEQUENCE [LARGE SCALE GENOMIC DNA]</scope>
    <source>
        <strain evidence="8">CGMCC 1.6784</strain>
    </source>
</reference>
<evidence type="ECO:0000256" key="2">
    <source>
        <dbReference type="ARBA" id="ARBA00022475"/>
    </source>
</evidence>
<feature type="transmembrane region" description="Helical" evidence="6">
    <location>
        <begin position="301"/>
        <end position="329"/>
    </location>
</feature>
<keyword evidence="3 6" id="KW-0812">Transmembrane</keyword>
<feature type="transmembrane region" description="Helical" evidence="6">
    <location>
        <begin position="192"/>
        <end position="208"/>
    </location>
</feature>
<feature type="transmembrane region" description="Helical" evidence="6">
    <location>
        <begin position="24"/>
        <end position="41"/>
    </location>
</feature>
<feature type="transmembrane region" description="Helical" evidence="6">
    <location>
        <begin position="102"/>
        <end position="126"/>
    </location>
</feature>
<organism evidence="7 8">
    <name type="scientific">Novosphingobium indicum</name>
    <dbReference type="NCBI Taxonomy" id="462949"/>
    <lineage>
        <taxon>Bacteria</taxon>
        <taxon>Pseudomonadati</taxon>
        <taxon>Pseudomonadota</taxon>
        <taxon>Alphaproteobacteria</taxon>
        <taxon>Sphingomonadales</taxon>
        <taxon>Sphingomonadaceae</taxon>
        <taxon>Novosphingobium</taxon>
    </lineage>
</organism>
<dbReference type="EMBL" id="BMLK01000001">
    <property type="protein sequence ID" value="GGN41115.1"/>
    <property type="molecule type" value="Genomic_DNA"/>
</dbReference>
<feature type="transmembrane region" description="Helical" evidence="6">
    <location>
        <begin position="268"/>
        <end position="289"/>
    </location>
</feature>
<keyword evidence="5 6" id="KW-0472">Membrane</keyword>
<keyword evidence="6" id="KW-0739">Sodium transport</keyword>
<feature type="transmembrane region" description="Helical" evidence="6">
    <location>
        <begin position="220"/>
        <end position="248"/>
    </location>
</feature>
<evidence type="ECO:0000256" key="4">
    <source>
        <dbReference type="ARBA" id="ARBA00022989"/>
    </source>
</evidence>
<name>A0ABQ2JA12_9SPHN</name>
<comment type="similarity">
    <text evidence="6">Belongs to the NhaA Na(+)/H(+) (TC 2.A.33) antiporter family.</text>
</comment>
<evidence type="ECO:0000256" key="5">
    <source>
        <dbReference type="ARBA" id="ARBA00023136"/>
    </source>
</evidence>
<dbReference type="Pfam" id="PF06965">
    <property type="entry name" value="Na_H_antiport_1"/>
    <property type="match status" value="1"/>
</dbReference>
<keyword evidence="6" id="KW-0915">Sodium</keyword>
<comment type="catalytic activity">
    <reaction evidence="6">
        <text>Na(+)(in) + 2 H(+)(out) = Na(+)(out) + 2 H(+)(in)</text>
        <dbReference type="Rhea" id="RHEA:29251"/>
        <dbReference type="ChEBI" id="CHEBI:15378"/>
        <dbReference type="ChEBI" id="CHEBI:29101"/>
    </reaction>
</comment>
<dbReference type="NCBIfam" id="TIGR00773">
    <property type="entry name" value="NhaA"/>
    <property type="match status" value="1"/>
</dbReference>
<accession>A0ABQ2JA12</accession>
<keyword evidence="8" id="KW-1185">Reference proteome</keyword>
<keyword evidence="6" id="KW-0813">Transport</keyword>
<comment type="subcellular location">
    <subcellularLocation>
        <location evidence="1">Cell inner membrane</location>
        <topology evidence="1">Multi-pass membrane protein</topology>
    </subcellularLocation>
    <subcellularLocation>
        <location evidence="6">Cell membrane</location>
        <topology evidence="6">Multi-pass membrane protein</topology>
    </subcellularLocation>
</comment>
<keyword evidence="6" id="KW-0050">Antiport</keyword>
<dbReference type="NCBIfam" id="NF007112">
    <property type="entry name" value="PRK09561.1"/>
    <property type="match status" value="1"/>
</dbReference>
<dbReference type="Gene3D" id="1.20.1530.10">
    <property type="entry name" value="Na+/H+ antiporter like domain"/>
    <property type="match status" value="1"/>
</dbReference>
<feature type="transmembrane region" description="Helical" evidence="6">
    <location>
        <begin position="370"/>
        <end position="391"/>
    </location>
</feature>
<protein>
    <recommendedName>
        <fullName evidence="6">Na(+)/H(+) antiporter NhaA</fullName>
    </recommendedName>
    <alternativeName>
        <fullName evidence="6">Sodium/proton antiporter NhaA</fullName>
    </alternativeName>
</protein>
<feature type="transmembrane region" description="Helical" evidence="6">
    <location>
        <begin position="341"/>
        <end position="363"/>
    </location>
</feature>
<gene>
    <name evidence="6 7" type="primary">nhaA</name>
    <name evidence="7" type="ORF">GCM10011349_02750</name>
</gene>
<dbReference type="HAMAP" id="MF_01844">
    <property type="entry name" value="NhaA"/>
    <property type="match status" value="1"/>
</dbReference>
<dbReference type="PANTHER" id="PTHR30341:SF0">
    <property type="entry name" value="NA(+)_H(+) ANTIPORTER NHAA"/>
    <property type="match status" value="1"/>
</dbReference>
<evidence type="ECO:0000256" key="6">
    <source>
        <dbReference type="HAMAP-Rule" id="MF_01844"/>
    </source>
</evidence>
<dbReference type="Proteomes" id="UP000605099">
    <property type="component" value="Unassembled WGS sequence"/>
</dbReference>
<evidence type="ECO:0000313" key="8">
    <source>
        <dbReference type="Proteomes" id="UP000605099"/>
    </source>
</evidence>
<dbReference type="PANTHER" id="PTHR30341">
    <property type="entry name" value="SODIUM ION/PROTON ANTIPORTER NHAA-RELATED"/>
    <property type="match status" value="1"/>
</dbReference>
<keyword evidence="6" id="KW-0406">Ion transport</keyword>
<keyword evidence="2 6" id="KW-1003">Cell membrane</keyword>
<dbReference type="InterPro" id="IPR023171">
    <property type="entry name" value="Na/H_antiporter_dom_sf"/>
</dbReference>
<dbReference type="InterPro" id="IPR004670">
    <property type="entry name" value="NhaA"/>
</dbReference>
<comment type="function">
    <text evidence="6">Na(+)/H(+) antiporter that extrudes sodium in exchange for external protons.</text>
</comment>
<keyword evidence="4 6" id="KW-1133">Transmembrane helix</keyword>
<evidence type="ECO:0000256" key="3">
    <source>
        <dbReference type="ARBA" id="ARBA00022692"/>
    </source>
</evidence>
<feature type="transmembrane region" description="Helical" evidence="6">
    <location>
        <begin position="70"/>
        <end position="90"/>
    </location>
</feature>
<comment type="caution">
    <text evidence="7">The sequence shown here is derived from an EMBL/GenBank/DDBJ whole genome shotgun (WGS) entry which is preliminary data.</text>
</comment>
<sequence length="402" mass="42505">MVAYADQDKRVLRNPLNDFLSKEAVAGLILVACAAVALLLANSAYGIHYERFLAIPGSVILGPLEITKPLLLWVNDLWMAVFFFLIGLEVKREFLEGAFADRSALALPVVAALGGMIVPCLIYAFINRADPAGMPGVAIPAATDIAFALGIIALAGNRVPTSLKILLTAIAIIDDLGIIIVIAVFYTSDLSTVSLALAAVAVLALIVLNRMGVEQLIPYALIAAILWACVLKSGVHATLAGVVTAFAIPMTSRKSPDRSPLKDLEHVLHPWVAYLILPMFAFVNAGVAFGGVGLESFREPVTLGIVLGLFLGKQLGIFLPMAAMIRFGFAPMPAATRWVQLYGLAACCGIGFTMSLFLGGLAFEMSSFDAPVRLGVLTGSLLSAMLGLVLLRSSSPREPVAT</sequence>
<dbReference type="RefSeq" id="WP_188817474.1">
    <property type="nucleotide sequence ID" value="NZ_BMLK01000001.1"/>
</dbReference>
<feature type="transmembrane region" description="Helical" evidence="6">
    <location>
        <begin position="132"/>
        <end position="154"/>
    </location>
</feature>
<evidence type="ECO:0000256" key="1">
    <source>
        <dbReference type="ARBA" id="ARBA00004429"/>
    </source>
</evidence>
<proteinExistence type="inferred from homology"/>